<dbReference type="InterPro" id="IPR002885">
    <property type="entry name" value="PPR_rpt"/>
</dbReference>
<keyword evidence="2" id="KW-0677">Repeat</keyword>
<dbReference type="InterPro" id="IPR056185">
    <property type="entry name" value="LYRM_2_plant"/>
</dbReference>
<dbReference type="Pfam" id="PF01535">
    <property type="entry name" value="PPR"/>
    <property type="match status" value="2"/>
</dbReference>
<dbReference type="PANTHER" id="PTHR47926">
    <property type="entry name" value="PENTATRICOPEPTIDE REPEAT-CONTAINING PROTEIN"/>
    <property type="match status" value="1"/>
</dbReference>
<dbReference type="NCBIfam" id="TIGR00756">
    <property type="entry name" value="PPR"/>
    <property type="match status" value="4"/>
</dbReference>
<dbReference type="FunFam" id="1.25.40.10:FF:000427">
    <property type="entry name" value="Pentatricopeptide repeat-containing protein chloroplastic"/>
    <property type="match status" value="1"/>
</dbReference>
<feature type="repeat" description="PPR" evidence="3">
    <location>
        <begin position="410"/>
        <end position="440"/>
    </location>
</feature>
<dbReference type="Gene3D" id="1.25.40.10">
    <property type="entry name" value="Tetratricopeptide repeat domain"/>
    <property type="match status" value="3"/>
</dbReference>
<evidence type="ECO:0000256" key="2">
    <source>
        <dbReference type="ARBA" id="ARBA00022737"/>
    </source>
</evidence>
<dbReference type="FunFam" id="1.25.40.10:FF:000333">
    <property type="entry name" value="Pentatricopeptide repeat-containing protein"/>
    <property type="match status" value="1"/>
</dbReference>
<dbReference type="InterPro" id="IPR046960">
    <property type="entry name" value="PPR_At4g14850-like_plant"/>
</dbReference>
<accession>A0ABC8UVZ9</accession>
<organism evidence="5 6">
    <name type="scientific">Ilex paraguariensis</name>
    <name type="common">yerba mate</name>
    <dbReference type="NCBI Taxonomy" id="185542"/>
    <lineage>
        <taxon>Eukaryota</taxon>
        <taxon>Viridiplantae</taxon>
        <taxon>Streptophyta</taxon>
        <taxon>Embryophyta</taxon>
        <taxon>Tracheophyta</taxon>
        <taxon>Spermatophyta</taxon>
        <taxon>Magnoliopsida</taxon>
        <taxon>eudicotyledons</taxon>
        <taxon>Gunneridae</taxon>
        <taxon>Pentapetalae</taxon>
        <taxon>asterids</taxon>
        <taxon>campanulids</taxon>
        <taxon>Aquifoliales</taxon>
        <taxon>Aquifoliaceae</taxon>
        <taxon>Ilex</taxon>
    </lineage>
</organism>
<feature type="repeat" description="PPR" evidence="3">
    <location>
        <begin position="239"/>
        <end position="273"/>
    </location>
</feature>
<keyword evidence="6" id="KW-1185">Reference proteome</keyword>
<feature type="repeat" description="PPR" evidence="3">
    <location>
        <begin position="340"/>
        <end position="374"/>
    </location>
</feature>
<gene>
    <name evidence="5" type="ORF">ILEXP_LOCUS55633</name>
</gene>
<comment type="similarity">
    <text evidence="1">Belongs to the PPR family. PCMP-H subfamily.</text>
</comment>
<reference evidence="5 6" key="1">
    <citation type="submission" date="2024-02" db="EMBL/GenBank/DDBJ databases">
        <authorList>
            <person name="Vignale AGUSTIN F."/>
            <person name="Sosa J E."/>
            <person name="Modenutti C."/>
        </authorList>
    </citation>
    <scope>NUCLEOTIDE SEQUENCE [LARGE SCALE GENOMIC DNA]</scope>
</reference>
<dbReference type="Pfam" id="PF13041">
    <property type="entry name" value="PPR_2"/>
    <property type="match status" value="2"/>
</dbReference>
<dbReference type="FunFam" id="1.25.40.10:FF:000184">
    <property type="entry name" value="Pentatricopeptide repeat-containing protein, chloroplastic"/>
    <property type="match status" value="1"/>
</dbReference>
<dbReference type="PROSITE" id="PS51375">
    <property type="entry name" value="PPR"/>
    <property type="match status" value="4"/>
</dbReference>
<dbReference type="Pfam" id="PF20431">
    <property type="entry name" value="E_motif"/>
    <property type="match status" value="1"/>
</dbReference>
<feature type="domain" description="LYR motif containing" evidence="4">
    <location>
        <begin position="12"/>
        <end position="75"/>
    </location>
</feature>
<evidence type="ECO:0000256" key="3">
    <source>
        <dbReference type="PROSITE-ProRule" id="PRU00708"/>
    </source>
</evidence>
<dbReference type="Pfam" id="PF23655">
    <property type="entry name" value="LYRM_2"/>
    <property type="match status" value="1"/>
</dbReference>
<sequence length="657" mass="73477">MAKGLIWATAEDLARNRGRVLSLYRQILRSLNSPDLPLNLAARLSKKAEVRAIFMLAAEEQSLHNIEDLIDTAEIESCKSIQELKRIHSYIVKAIPSLSTQQLIYTKIFSSCAAISPSTDLSYAHSLFTQLQNPSISLYNTIIRYFSRCKNSEDSLTALLFYRELLVKGLFPNCYTYPFVFKACAQSGALREGEMVHADVIKNGLVSDLYVVNTLMRLYAVCGVIGAVRKVFDGSPQQDLVSWTTLIQGCVDMGYWKEGVELFFDMCGAGFRADGMTMVVVLSACANLGDLSLGRKIHDYMRDQKVQFDVFVGNALVDMYLKCGDANISWKVFDEMPVKNVVSWNSMISGLAQQGKYKESVNVFRMMQSRGTKVDDFTLVGVLNSCANLGMLELGKWVHAYLDKNQITADGFIGNALIDMYAKCGSIDEALRVFEGLKCRDVYTYTSIIVGLAMHGRGERALELFREMYRMGIEPDGVTFVGVLTACCHVGLLDEGMNLFLEMFRVYHIKPQTEHYGCMVDLLGRSGLISEAEKFIKSMLVEPDSFVWGALLGACRIHGKVELAERVMEKLVKIQPEEDGAYILMSNIYSSASKWRGSLKIRKAMKERKIKKTPGCSSIEVDGVVHEFRKGDNSHPKTKDIHMFLDAIAGHITFNGT</sequence>
<protein>
    <recommendedName>
        <fullName evidence="4">LYR motif containing domain-containing protein</fullName>
    </recommendedName>
</protein>
<dbReference type="Proteomes" id="UP001642360">
    <property type="component" value="Unassembled WGS sequence"/>
</dbReference>
<dbReference type="InterPro" id="IPR046848">
    <property type="entry name" value="E_motif"/>
</dbReference>
<evidence type="ECO:0000259" key="4">
    <source>
        <dbReference type="Pfam" id="PF23655"/>
    </source>
</evidence>
<evidence type="ECO:0000313" key="5">
    <source>
        <dbReference type="EMBL" id="CAK9185251.1"/>
    </source>
</evidence>
<proteinExistence type="inferred from homology"/>
<evidence type="ECO:0000256" key="1">
    <source>
        <dbReference type="ARBA" id="ARBA00006643"/>
    </source>
</evidence>
<dbReference type="AlphaFoldDB" id="A0ABC8UVZ9"/>
<dbReference type="EMBL" id="CAUOFW020009246">
    <property type="protein sequence ID" value="CAK9185251.1"/>
    <property type="molecule type" value="Genomic_DNA"/>
</dbReference>
<evidence type="ECO:0000313" key="6">
    <source>
        <dbReference type="Proteomes" id="UP001642360"/>
    </source>
</evidence>
<name>A0ABC8UVZ9_9AQUA</name>
<dbReference type="InterPro" id="IPR011990">
    <property type="entry name" value="TPR-like_helical_dom_sf"/>
</dbReference>
<comment type="caution">
    <text evidence="5">The sequence shown here is derived from an EMBL/GenBank/DDBJ whole genome shotgun (WGS) entry which is preliminary data.</text>
</comment>
<dbReference type="PANTHER" id="PTHR47926:SF437">
    <property type="entry name" value="PENTACOTRIPEPTIDE-REPEAT REGION OF PRORP DOMAIN-CONTAINING PROTEIN"/>
    <property type="match status" value="1"/>
</dbReference>
<feature type="repeat" description="PPR" evidence="3">
    <location>
        <begin position="441"/>
        <end position="475"/>
    </location>
</feature>